<protein>
    <recommendedName>
        <fullName evidence="2">DUF7869 domain-containing protein</fullName>
    </recommendedName>
</protein>
<name>A0AAV8WNE2_9CUCU</name>
<accession>A0AAV8WNE2</accession>
<evidence type="ECO:0000313" key="4">
    <source>
        <dbReference type="Proteomes" id="UP001162156"/>
    </source>
</evidence>
<dbReference type="Proteomes" id="UP001162156">
    <property type="component" value="Unassembled WGS sequence"/>
</dbReference>
<evidence type="ECO:0000259" key="2">
    <source>
        <dbReference type="Pfam" id="PF25273"/>
    </source>
</evidence>
<evidence type="ECO:0000313" key="3">
    <source>
        <dbReference type="EMBL" id="KAJ8927711.1"/>
    </source>
</evidence>
<feature type="domain" description="DUF7869" evidence="2">
    <location>
        <begin position="5"/>
        <end position="116"/>
    </location>
</feature>
<feature type="chain" id="PRO_5043361794" description="DUF7869 domain-containing protein" evidence="1">
    <location>
        <begin position="21"/>
        <end position="128"/>
    </location>
</feature>
<keyword evidence="1" id="KW-0732">Signal</keyword>
<proteinExistence type="predicted"/>
<dbReference type="InterPro" id="IPR057191">
    <property type="entry name" value="DUF7869"/>
</dbReference>
<dbReference type="Pfam" id="PF25273">
    <property type="entry name" value="DUF7869"/>
    <property type="match status" value="1"/>
</dbReference>
<evidence type="ECO:0000256" key="1">
    <source>
        <dbReference type="SAM" id="SignalP"/>
    </source>
</evidence>
<dbReference type="AlphaFoldDB" id="A0AAV8WNE2"/>
<keyword evidence="4" id="KW-1185">Reference proteome</keyword>
<sequence>MVNFVLVFLVLHQVFDTIEYNFLINGHSFMCCDRDFALIEKRKRVMKAIIPNDLHKVITSAKYDPPFEVVDMSVNGFWDIKEAADTFLNIKNLNISKAVRIKVDDKNPTVLLIKNSSPISRYGNKSIY</sequence>
<dbReference type="EMBL" id="JANEYF010005545">
    <property type="protein sequence ID" value="KAJ8927711.1"/>
    <property type="molecule type" value="Genomic_DNA"/>
</dbReference>
<feature type="signal peptide" evidence="1">
    <location>
        <begin position="1"/>
        <end position="20"/>
    </location>
</feature>
<gene>
    <name evidence="3" type="ORF">NQ314_019795</name>
</gene>
<comment type="caution">
    <text evidence="3">The sequence shown here is derived from an EMBL/GenBank/DDBJ whole genome shotgun (WGS) entry which is preliminary data.</text>
</comment>
<organism evidence="3 4">
    <name type="scientific">Rhamnusium bicolor</name>
    <dbReference type="NCBI Taxonomy" id="1586634"/>
    <lineage>
        <taxon>Eukaryota</taxon>
        <taxon>Metazoa</taxon>
        <taxon>Ecdysozoa</taxon>
        <taxon>Arthropoda</taxon>
        <taxon>Hexapoda</taxon>
        <taxon>Insecta</taxon>
        <taxon>Pterygota</taxon>
        <taxon>Neoptera</taxon>
        <taxon>Endopterygota</taxon>
        <taxon>Coleoptera</taxon>
        <taxon>Polyphaga</taxon>
        <taxon>Cucujiformia</taxon>
        <taxon>Chrysomeloidea</taxon>
        <taxon>Cerambycidae</taxon>
        <taxon>Lepturinae</taxon>
        <taxon>Rhagiini</taxon>
        <taxon>Rhamnusium</taxon>
    </lineage>
</organism>
<reference evidence="3" key="1">
    <citation type="journal article" date="2023" name="Insect Mol. Biol.">
        <title>Genome sequencing provides insights into the evolution of gene families encoding plant cell wall-degrading enzymes in longhorned beetles.</title>
        <authorList>
            <person name="Shin N.R."/>
            <person name="Okamura Y."/>
            <person name="Kirsch R."/>
            <person name="Pauchet Y."/>
        </authorList>
    </citation>
    <scope>NUCLEOTIDE SEQUENCE</scope>
    <source>
        <strain evidence="3">RBIC_L_NR</strain>
    </source>
</reference>